<gene>
    <name evidence="1" type="ORF">CDG60_14665</name>
</gene>
<evidence type="ECO:0008006" key="3">
    <source>
        <dbReference type="Google" id="ProtNLM"/>
    </source>
</evidence>
<protein>
    <recommendedName>
        <fullName evidence="3">YbjN domain-containing protein</fullName>
    </recommendedName>
</protein>
<evidence type="ECO:0000313" key="2">
    <source>
        <dbReference type="Proteomes" id="UP000263753"/>
    </source>
</evidence>
<dbReference type="KEGG" id="achi:CDG60_14665"/>
<reference evidence="2" key="1">
    <citation type="submission" date="2018-09" db="EMBL/GenBank/DDBJ databases">
        <title>The complete genome of Acinetobacter sp. strain WCHAc010005.</title>
        <authorList>
            <person name="Hu Y."/>
            <person name="Long H."/>
            <person name="Feng Y."/>
            <person name="Zong Z."/>
        </authorList>
    </citation>
    <scope>NUCLEOTIDE SEQUENCE [LARGE SCALE GENOMIC DNA]</scope>
    <source>
        <strain evidence="2">WCHAc010005</strain>
    </source>
</reference>
<name>A0A3B7LXU8_9GAMM</name>
<proteinExistence type="predicted"/>
<dbReference type="AlphaFoldDB" id="A0A3B7LXU8"/>
<accession>A0A3B7LXU8</accession>
<dbReference type="RefSeq" id="WP_087513976.1">
    <property type="nucleotide sequence ID" value="NZ_CP032134.1"/>
</dbReference>
<sequence>MILPSNQINSQTIANALKNAFIDVIDVEDRGFSVKIEDIYFDVRVDAENERINLQLIHNIAEFSNENMFKLVIASNETNKEKTFIKSSILEYEDRIFLQIEYTIRYDKGLNMPQFVSDLRFFDRVALASIRDHFRGVV</sequence>
<dbReference type="Proteomes" id="UP000263753">
    <property type="component" value="Chromosome"/>
</dbReference>
<evidence type="ECO:0000313" key="1">
    <source>
        <dbReference type="EMBL" id="AXY57696.1"/>
    </source>
</evidence>
<dbReference type="EMBL" id="CP032134">
    <property type="protein sequence ID" value="AXY57696.1"/>
    <property type="molecule type" value="Genomic_DNA"/>
</dbReference>
<organism evidence="1 2">
    <name type="scientific">Acinetobacter chinensis</name>
    <dbReference type="NCBI Taxonomy" id="2004650"/>
    <lineage>
        <taxon>Bacteria</taxon>
        <taxon>Pseudomonadati</taxon>
        <taxon>Pseudomonadota</taxon>
        <taxon>Gammaproteobacteria</taxon>
        <taxon>Moraxellales</taxon>
        <taxon>Moraxellaceae</taxon>
        <taxon>Acinetobacter</taxon>
    </lineage>
</organism>